<keyword evidence="2" id="KW-1185">Reference proteome</keyword>
<reference evidence="1 2" key="1">
    <citation type="journal article" date="2021" name="Elife">
        <title>Chloroplast acquisition without the gene transfer in kleptoplastic sea slugs, Plakobranchus ocellatus.</title>
        <authorList>
            <person name="Maeda T."/>
            <person name="Takahashi S."/>
            <person name="Yoshida T."/>
            <person name="Shimamura S."/>
            <person name="Takaki Y."/>
            <person name="Nagai Y."/>
            <person name="Toyoda A."/>
            <person name="Suzuki Y."/>
            <person name="Arimoto A."/>
            <person name="Ishii H."/>
            <person name="Satoh N."/>
            <person name="Nishiyama T."/>
            <person name="Hasebe M."/>
            <person name="Maruyama T."/>
            <person name="Minagawa J."/>
            <person name="Obokata J."/>
            <person name="Shigenobu S."/>
        </authorList>
    </citation>
    <scope>NUCLEOTIDE SEQUENCE [LARGE SCALE GENOMIC DNA]</scope>
</reference>
<protein>
    <submittedName>
        <fullName evidence="1">Leucine-rich repeat and coiled-coil domain-containing protein 1</fullName>
    </submittedName>
</protein>
<name>A0AAV3ZN00_9GAST</name>
<evidence type="ECO:0000313" key="2">
    <source>
        <dbReference type="Proteomes" id="UP000735302"/>
    </source>
</evidence>
<dbReference type="EMBL" id="BLXT01002531">
    <property type="protein sequence ID" value="GFN95763.1"/>
    <property type="molecule type" value="Genomic_DNA"/>
</dbReference>
<organism evidence="1 2">
    <name type="scientific">Plakobranchus ocellatus</name>
    <dbReference type="NCBI Taxonomy" id="259542"/>
    <lineage>
        <taxon>Eukaryota</taxon>
        <taxon>Metazoa</taxon>
        <taxon>Spiralia</taxon>
        <taxon>Lophotrochozoa</taxon>
        <taxon>Mollusca</taxon>
        <taxon>Gastropoda</taxon>
        <taxon>Heterobranchia</taxon>
        <taxon>Euthyneura</taxon>
        <taxon>Panpulmonata</taxon>
        <taxon>Sacoglossa</taxon>
        <taxon>Placobranchoidea</taxon>
        <taxon>Plakobranchidae</taxon>
        <taxon>Plakobranchus</taxon>
    </lineage>
</organism>
<evidence type="ECO:0000313" key="1">
    <source>
        <dbReference type="EMBL" id="GFN95763.1"/>
    </source>
</evidence>
<sequence>MASITFMWFCFPQREADAVKIKTKMVDDQTETIRKLKEAVVERDEAVRAAREESLEVQRSLEDQLSEHKAAVEDSR</sequence>
<gene>
    <name evidence="1" type="ORF">PoB_002226900</name>
</gene>
<feature type="non-terminal residue" evidence="1">
    <location>
        <position position="76"/>
    </location>
</feature>
<dbReference type="Proteomes" id="UP000735302">
    <property type="component" value="Unassembled WGS sequence"/>
</dbReference>
<comment type="caution">
    <text evidence="1">The sequence shown here is derived from an EMBL/GenBank/DDBJ whole genome shotgun (WGS) entry which is preliminary data.</text>
</comment>
<accession>A0AAV3ZN00</accession>
<proteinExistence type="predicted"/>
<dbReference type="AlphaFoldDB" id="A0AAV3ZN00"/>